<sequence length="446" mass="49443">MKYISSNPEAGKFLHNVGKHIKSKEARLAVKAELESHIAELADELVEEGVEEQEAVRQAVRRMGEPSGIGKEMQKIYRPVIDLGLFTILFILLGIGLFAMYVIGTVLSEQMQTNMGLFNKQLFFAASGCLAAAVLWRLDYRKFKWFSSLLFGAGIGLMLFTHIFGLQINGSKQYLALGGFAINGMIVAMFMLLIGAAGMKPLKEWGLTEGVKRYALQFCLPMFLFLWAHAYVTSFYFVLGFFTLLWLGSSSLKQFAAIVSTTIVSAVVLLYFMLGTSANLSYVFHRATIFLRFYDDPAGTGYATYNALEAIRTAGWWGHGSAASTDQLPFAYNDSLFAYMISSYGWSMGILIASASLAFLGIIGFIASNVRDEYGKRIVSVLLVVLGIQFVWAIFMCLGWAPFVGVSIPFISYGNTMLFIHLAVFGLIISVGRRRRLPHRKTIPTG</sequence>
<keyword evidence="7" id="KW-0132">Cell division</keyword>
<reference evidence="7" key="1">
    <citation type="journal article" date="2014" name="Int. J. Syst. Evol. Microbiol.">
        <title>Complete genome sequence of Corynebacterium casei LMG S-19264T (=DSM 44701T), isolated from a smear-ripened cheese.</title>
        <authorList>
            <consortium name="US DOE Joint Genome Institute (JGI-PGF)"/>
            <person name="Walter F."/>
            <person name="Albersmeier A."/>
            <person name="Kalinowski J."/>
            <person name="Ruckert C."/>
        </authorList>
    </citation>
    <scope>NUCLEOTIDE SEQUENCE</scope>
    <source>
        <strain evidence="7">CGMCC 1.12987</strain>
    </source>
</reference>
<dbReference type="GO" id="GO:0051301">
    <property type="term" value="P:cell division"/>
    <property type="evidence" value="ECO:0007669"/>
    <property type="project" value="UniProtKB-KW"/>
</dbReference>
<keyword evidence="8" id="KW-1185">Reference proteome</keyword>
<dbReference type="AlphaFoldDB" id="A0A917FXJ0"/>
<dbReference type="RefSeq" id="WP_188532056.1">
    <property type="nucleotide sequence ID" value="NZ_BMGR01000010.1"/>
</dbReference>
<dbReference type="PANTHER" id="PTHR30474">
    <property type="entry name" value="CELL CYCLE PROTEIN"/>
    <property type="match status" value="1"/>
</dbReference>
<evidence type="ECO:0000313" key="7">
    <source>
        <dbReference type="EMBL" id="GGG12494.1"/>
    </source>
</evidence>
<accession>A0A917FXJ0</accession>
<feature type="transmembrane region" description="Helical" evidence="6">
    <location>
        <begin position="344"/>
        <end position="366"/>
    </location>
</feature>
<evidence type="ECO:0000256" key="5">
    <source>
        <dbReference type="ARBA" id="ARBA00023136"/>
    </source>
</evidence>
<dbReference type="Proteomes" id="UP000644756">
    <property type="component" value="Unassembled WGS sequence"/>
</dbReference>
<feature type="transmembrane region" description="Helical" evidence="6">
    <location>
        <begin position="174"/>
        <end position="199"/>
    </location>
</feature>
<evidence type="ECO:0000313" key="8">
    <source>
        <dbReference type="Proteomes" id="UP000644756"/>
    </source>
</evidence>
<feature type="transmembrane region" description="Helical" evidence="6">
    <location>
        <begin position="145"/>
        <end position="168"/>
    </location>
</feature>
<dbReference type="Pfam" id="PF01098">
    <property type="entry name" value="FTSW_RODA_SPOVE"/>
    <property type="match status" value="1"/>
</dbReference>
<proteinExistence type="predicted"/>
<keyword evidence="2 6" id="KW-0812">Transmembrane</keyword>
<keyword evidence="3" id="KW-0133">Cell shape</keyword>
<feature type="transmembrane region" description="Helical" evidence="6">
    <location>
        <begin position="410"/>
        <end position="431"/>
    </location>
</feature>
<protein>
    <submittedName>
        <fullName evidence="7">Cell division protein FtsW</fullName>
    </submittedName>
</protein>
<comment type="caution">
    <text evidence="7">The sequence shown here is derived from an EMBL/GenBank/DDBJ whole genome shotgun (WGS) entry which is preliminary data.</text>
</comment>
<evidence type="ECO:0000256" key="2">
    <source>
        <dbReference type="ARBA" id="ARBA00022692"/>
    </source>
</evidence>
<keyword evidence="7" id="KW-0131">Cell cycle</keyword>
<dbReference type="InterPro" id="IPR001182">
    <property type="entry name" value="FtsW/RodA"/>
</dbReference>
<comment type="subcellular location">
    <subcellularLocation>
        <location evidence="1">Membrane</location>
        <topology evidence="1">Multi-pass membrane protein</topology>
    </subcellularLocation>
</comment>
<dbReference type="GO" id="GO:0008360">
    <property type="term" value="P:regulation of cell shape"/>
    <property type="evidence" value="ECO:0007669"/>
    <property type="project" value="UniProtKB-KW"/>
</dbReference>
<dbReference type="InterPro" id="IPR047928">
    <property type="entry name" value="Perm_prefix_1"/>
</dbReference>
<gene>
    <name evidence="7" type="ORF">GCM10010916_31760</name>
</gene>
<feature type="transmembrane region" description="Helical" evidence="6">
    <location>
        <begin position="233"/>
        <end position="248"/>
    </location>
</feature>
<evidence type="ECO:0000256" key="4">
    <source>
        <dbReference type="ARBA" id="ARBA00022989"/>
    </source>
</evidence>
<keyword evidence="4 6" id="KW-1133">Transmembrane helix</keyword>
<name>A0A917FXJ0_9BACL</name>
<keyword evidence="5 6" id="KW-0472">Membrane</keyword>
<feature type="transmembrane region" description="Helical" evidence="6">
    <location>
        <begin position="122"/>
        <end position="138"/>
    </location>
</feature>
<dbReference type="NCBIfam" id="NF038403">
    <property type="entry name" value="perm_prefix_1"/>
    <property type="match status" value="1"/>
</dbReference>
<evidence type="ECO:0000256" key="3">
    <source>
        <dbReference type="ARBA" id="ARBA00022960"/>
    </source>
</evidence>
<evidence type="ECO:0000256" key="6">
    <source>
        <dbReference type="SAM" id="Phobius"/>
    </source>
</evidence>
<dbReference type="PANTHER" id="PTHR30474:SF1">
    <property type="entry name" value="PEPTIDOGLYCAN GLYCOSYLTRANSFERASE MRDB"/>
    <property type="match status" value="1"/>
</dbReference>
<feature type="transmembrane region" description="Helical" evidence="6">
    <location>
        <begin position="378"/>
        <end position="404"/>
    </location>
</feature>
<evidence type="ECO:0000256" key="1">
    <source>
        <dbReference type="ARBA" id="ARBA00004141"/>
    </source>
</evidence>
<dbReference type="GO" id="GO:0005886">
    <property type="term" value="C:plasma membrane"/>
    <property type="evidence" value="ECO:0007669"/>
    <property type="project" value="TreeGrafter"/>
</dbReference>
<dbReference type="EMBL" id="BMGR01000010">
    <property type="protein sequence ID" value="GGG12494.1"/>
    <property type="molecule type" value="Genomic_DNA"/>
</dbReference>
<reference evidence="7" key="2">
    <citation type="submission" date="2020-09" db="EMBL/GenBank/DDBJ databases">
        <authorList>
            <person name="Sun Q."/>
            <person name="Zhou Y."/>
        </authorList>
    </citation>
    <scope>NUCLEOTIDE SEQUENCE</scope>
    <source>
        <strain evidence="7">CGMCC 1.12987</strain>
    </source>
</reference>
<feature type="transmembrane region" description="Helical" evidence="6">
    <location>
        <begin position="80"/>
        <end position="102"/>
    </location>
</feature>
<dbReference type="GO" id="GO:0015648">
    <property type="term" value="F:lipid-linked peptidoglycan transporter activity"/>
    <property type="evidence" value="ECO:0007669"/>
    <property type="project" value="TreeGrafter"/>
</dbReference>
<feature type="transmembrane region" description="Helical" evidence="6">
    <location>
        <begin position="255"/>
        <end position="274"/>
    </location>
</feature>
<organism evidence="7 8">
    <name type="scientific">Paenibacillus abyssi</name>
    <dbReference type="NCBI Taxonomy" id="1340531"/>
    <lineage>
        <taxon>Bacteria</taxon>
        <taxon>Bacillati</taxon>
        <taxon>Bacillota</taxon>
        <taxon>Bacilli</taxon>
        <taxon>Bacillales</taxon>
        <taxon>Paenibacillaceae</taxon>
        <taxon>Paenibacillus</taxon>
    </lineage>
</organism>
<dbReference type="GO" id="GO:0032153">
    <property type="term" value="C:cell division site"/>
    <property type="evidence" value="ECO:0007669"/>
    <property type="project" value="TreeGrafter"/>
</dbReference>